<organism evidence="1 2">
    <name type="scientific">Stereocaulon virgatum</name>
    <dbReference type="NCBI Taxonomy" id="373712"/>
    <lineage>
        <taxon>Eukaryota</taxon>
        <taxon>Fungi</taxon>
        <taxon>Dikarya</taxon>
        <taxon>Ascomycota</taxon>
        <taxon>Pezizomycotina</taxon>
        <taxon>Lecanoromycetes</taxon>
        <taxon>OSLEUM clade</taxon>
        <taxon>Lecanoromycetidae</taxon>
        <taxon>Lecanorales</taxon>
        <taxon>Lecanorineae</taxon>
        <taxon>Stereocaulaceae</taxon>
        <taxon>Stereocaulon</taxon>
    </lineage>
</organism>
<protein>
    <recommendedName>
        <fullName evidence="3">Thioredoxin reductase</fullName>
    </recommendedName>
</protein>
<dbReference type="Gene3D" id="3.50.50.60">
    <property type="entry name" value="FAD/NAD(P)-binding domain"/>
    <property type="match status" value="1"/>
</dbReference>
<evidence type="ECO:0000313" key="2">
    <source>
        <dbReference type="Proteomes" id="UP001590950"/>
    </source>
</evidence>
<accession>A0ABR4AKJ2</accession>
<gene>
    <name evidence="1" type="ORF">N7G274_002414</name>
</gene>
<proteinExistence type="predicted"/>
<name>A0ABR4AKJ2_9LECA</name>
<dbReference type="SUPFAM" id="SSF51905">
    <property type="entry name" value="FAD/NAD(P)-binding domain"/>
    <property type="match status" value="1"/>
</dbReference>
<dbReference type="Proteomes" id="UP001590950">
    <property type="component" value="Unassembled WGS sequence"/>
</dbReference>
<reference evidence="1 2" key="1">
    <citation type="submission" date="2024-09" db="EMBL/GenBank/DDBJ databases">
        <title>Rethinking Asexuality: The Enigmatic Case of Functional Sexual Genes in Lepraria (Stereocaulaceae).</title>
        <authorList>
            <person name="Doellman M."/>
            <person name="Sun Y."/>
            <person name="Barcenas-Pena A."/>
            <person name="Lumbsch H.T."/>
            <person name="Grewe F."/>
        </authorList>
    </citation>
    <scope>NUCLEOTIDE SEQUENCE [LARGE SCALE GENOMIC DNA]</scope>
    <source>
        <strain evidence="1 2">Mercado 3170</strain>
    </source>
</reference>
<evidence type="ECO:0008006" key="3">
    <source>
        <dbReference type="Google" id="ProtNLM"/>
    </source>
</evidence>
<comment type="caution">
    <text evidence="1">The sequence shown here is derived from an EMBL/GenBank/DDBJ whole genome shotgun (WGS) entry which is preliminary data.</text>
</comment>
<evidence type="ECO:0000313" key="1">
    <source>
        <dbReference type="EMBL" id="KAL2045331.1"/>
    </source>
</evidence>
<sequence length="100" mass="10577">MSDRNYDAIILGAGPAGLSAALGLGHVKRTALVLSNSTYRNEGIETMHDVLGYDGAHPVSYKGSCENRLKSMGSVLTSEMAKLSGFGGSIRRVFKASRSN</sequence>
<dbReference type="EMBL" id="JBEFKJ010000007">
    <property type="protein sequence ID" value="KAL2045331.1"/>
    <property type="molecule type" value="Genomic_DNA"/>
</dbReference>
<dbReference type="InterPro" id="IPR036188">
    <property type="entry name" value="FAD/NAD-bd_sf"/>
</dbReference>
<keyword evidence="2" id="KW-1185">Reference proteome</keyword>